<dbReference type="GeneID" id="9523367"/>
<dbReference type="Pfam" id="PF00005">
    <property type="entry name" value="ABC_tran"/>
    <property type="match status" value="2"/>
</dbReference>
<dbReference type="Pfam" id="PF00664">
    <property type="entry name" value="ABC_membrane"/>
    <property type="match status" value="1"/>
</dbReference>
<dbReference type="InterPro" id="IPR036640">
    <property type="entry name" value="ABC1_TM_sf"/>
</dbReference>
<feature type="transmembrane region" description="Helical" evidence="8">
    <location>
        <begin position="643"/>
        <end position="664"/>
    </location>
</feature>
<gene>
    <name evidence="11" type="ORF">ARB_02150</name>
</gene>
<feature type="transmembrane region" description="Helical" evidence="8">
    <location>
        <begin position="692"/>
        <end position="714"/>
    </location>
</feature>
<feature type="domain" description="ABC transporter" evidence="9">
    <location>
        <begin position="369"/>
        <end position="598"/>
    </location>
</feature>
<evidence type="ECO:0000256" key="8">
    <source>
        <dbReference type="SAM" id="Phobius"/>
    </source>
</evidence>
<comment type="subcellular location">
    <subcellularLocation>
        <location evidence="1">Membrane</location>
        <topology evidence="1">Multi-pass membrane protein</topology>
    </subcellularLocation>
</comment>
<dbReference type="SMART" id="SM00382">
    <property type="entry name" value="AAA"/>
    <property type="match status" value="1"/>
</dbReference>
<name>D4B121_ARTBC</name>
<dbReference type="FunFam" id="1.20.1560.10:FF:000055">
    <property type="entry name" value="ABC multidrug transporter (Eurofung)"/>
    <property type="match status" value="1"/>
</dbReference>
<feature type="transmembrane region" description="Helical" evidence="8">
    <location>
        <begin position="911"/>
        <end position="932"/>
    </location>
</feature>
<dbReference type="InterPro" id="IPR050173">
    <property type="entry name" value="ABC_transporter_C-like"/>
</dbReference>
<dbReference type="Gene3D" id="1.20.1560.10">
    <property type="entry name" value="ABC transporter type 1, transmembrane domain"/>
    <property type="match status" value="2"/>
</dbReference>
<feature type="transmembrane region" description="Helical" evidence="8">
    <location>
        <begin position="258"/>
        <end position="283"/>
    </location>
</feature>
<evidence type="ECO:0000313" key="11">
    <source>
        <dbReference type="EMBL" id="EFE30956.1"/>
    </source>
</evidence>
<keyword evidence="7 8" id="KW-0472">Membrane</keyword>
<dbReference type="InterPro" id="IPR011527">
    <property type="entry name" value="ABC1_TM_dom"/>
</dbReference>
<evidence type="ECO:0000256" key="4">
    <source>
        <dbReference type="ARBA" id="ARBA00022741"/>
    </source>
</evidence>
<dbReference type="InterPro" id="IPR017871">
    <property type="entry name" value="ABC_transporter-like_CS"/>
</dbReference>
<dbReference type="FunFam" id="1.20.1560.10:FF:000066">
    <property type="entry name" value="ABC multidrug transporter (Eurofung)"/>
    <property type="match status" value="1"/>
</dbReference>
<evidence type="ECO:0000256" key="7">
    <source>
        <dbReference type="ARBA" id="ARBA00023136"/>
    </source>
</evidence>
<evidence type="ECO:0000256" key="5">
    <source>
        <dbReference type="ARBA" id="ARBA00022840"/>
    </source>
</evidence>
<dbReference type="PROSITE" id="PS50893">
    <property type="entry name" value="ABC_TRANSPORTER_2"/>
    <property type="match status" value="2"/>
</dbReference>
<organism evidence="11 12">
    <name type="scientific">Arthroderma benhamiae (strain ATCC MYA-4681 / CBS 112371)</name>
    <name type="common">Trichophyton mentagrophytes</name>
    <dbReference type="NCBI Taxonomy" id="663331"/>
    <lineage>
        <taxon>Eukaryota</taxon>
        <taxon>Fungi</taxon>
        <taxon>Dikarya</taxon>
        <taxon>Ascomycota</taxon>
        <taxon>Pezizomycotina</taxon>
        <taxon>Eurotiomycetes</taxon>
        <taxon>Eurotiomycetidae</taxon>
        <taxon>Onygenales</taxon>
        <taxon>Arthrodermataceae</taxon>
        <taxon>Trichophyton</taxon>
    </lineage>
</organism>
<dbReference type="SUPFAM" id="SSF90123">
    <property type="entry name" value="ABC transporter transmembrane region"/>
    <property type="match status" value="2"/>
</dbReference>
<dbReference type="Proteomes" id="UP000008866">
    <property type="component" value="Unassembled WGS sequence"/>
</dbReference>
<dbReference type="CDD" id="cd18579">
    <property type="entry name" value="ABC_6TM_ABCC_D1"/>
    <property type="match status" value="1"/>
</dbReference>
<dbReference type="SUPFAM" id="SSF52540">
    <property type="entry name" value="P-loop containing nucleoside triphosphate hydrolases"/>
    <property type="match status" value="2"/>
</dbReference>
<dbReference type="GO" id="GO:0016020">
    <property type="term" value="C:membrane"/>
    <property type="evidence" value="ECO:0007669"/>
    <property type="project" value="UniProtKB-SubCell"/>
</dbReference>
<dbReference type="AlphaFoldDB" id="D4B121"/>
<dbReference type="KEGG" id="abe:ARB_02150"/>
<evidence type="ECO:0000313" key="12">
    <source>
        <dbReference type="Proteomes" id="UP000008866"/>
    </source>
</evidence>
<dbReference type="GO" id="GO:0140359">
    <property type="term" value="F:ABC-type transporter activity"/>
    <property type="evidence" value="ECO:0007669"/>
    <property type="project" value="InterPro"/>
</dbReference>
<feature type="transmembrane region" description="Helical" evidence="8">
    <location>
        <begin position="878"/>
        <end position="899"/>
    </location>
</feature>
<dbReference type="Gene3D" id="3.40.50.300">
    <property type="entry name" value="P-loop containing nucleotide triphosphate hydrolases"/>
    <property type="match status" value="2"/>
</dbReference>
<dbReference type="CDD" id="cd18580">
    <property type="entry name" value="ABC_6TM_ABCC_D2"/>
    <property type="match status" value="1"/>
</dbReference>
<proteinExistence type="predicted"/>
<feature type="transmembrane region" description="Helical" evidence="8">
    <location>
        <begin position="771"/>
        <end position="791"/>
    </location>
</feature>
<evidence type="ECO:0000256" key="2">
    <source>
        <dbReference type="ARBA" id="ARBA00022448"/>
    </source>
</evidence>
<dbReference type="CDD" id="cd03250">
    <property type="entry name" value="ABCC_MRP_domain1"/>
    <property type="match status" value="1"/>
</dbReference>
<feature type="domain" description="ABC transporter" evidence="9">
    <location>
        <begin position="971"/>
        <end position="1174"/>
    </location>
</feature>
<feature type="transmembrane region" description="Helical" evidence="8">
    <location>
        <begin position="38"/>
        <end position="59"/>
    </location>
</feature>
<dbReference type="EMBL" id="ABSU01000025">
    <property type="protein sequence ID" value="EFE30956.1"/>
    <property type="molecule type" value="Genomic_DNA"/>
</dbReference>
<feature type="transmembrane region" description="Helical" evidence="8">
    <location>
        <begin position="79"/>
        <end position="102"/>
    </location>
</feature>
<protein>
    <submittedName>
        <fullName evidence="11">ABC multidrug transporter, putative</fullName>
    </submittedName>
</protein>
<evidence type="ECO:0000259" key="10">
    <source>
        <dbReference type="PROSITE" id="PS50929"/>
    </source>
</evidence>
<dbReference type="InterPro" id="IPR044726">
    <property type="entry name" value="ABCC_6TM_D2"/>
</dbReference>
<dbReference type="GO" id="GO:0005524">
    <property type="term" value="F:ATP binding"/>
    <property type="evidence" value="ECO:0007669"/>
    <property type="project" value="UniProtKB-KW"/>
</dbReference>
<dbReference type="PANTHER" id="PTHR24223">
    <property type="entry name" value="ATP-BINDING CASSETTE SUB-FAMILY C"/>
    <property type="match status" value="1"/>
</dbReference>
<sequence length="1182" mass="131954">MDADSLGTPFLDTWKKLKRNQRGYAVIRALYISLKWPIMMVVLPRSILIGLTICQPILLNRLLDYLTESSEPKEEDIGYGLIGAYALVYFGIAISTGFYWYYHYRVLTMIRGCLVSAIGVKTLQLNTHSVEDPKAAVTLMSTDVERIIFGLRSFHEFWANAIQAGFLAFLLERQLGIAFMVPLVIAILSSVLSIWASRSSDTYQTAWTSCSQLRIGTISSMLSSIKPLKMRGRTEILSSIIQNIRLQEIRLANRFRMLLVWTTGLGYVPQFISPPLTFLLFILRAKGNGQPFDSSRAFTSLSLLLILAQSLSQTLLDLPPLLASFGSSLRIDKFLSTESRVDIRHFPALLDEPRETTDEEKYLPEQTIIEVTNGFFGWKDDRDVLHDINITIPRGQSTFIVGPVASGKSTLCHALLGETPISRGKVEIFANAKDVGFCRQTPHLTNGTVQQNIIGFSLFQPSWYDTVVKACALVTDIDSLAHGNETKVGSDGINLSGGQKQKIAIARAIYALKPILLFDDVLSGLDYTGASHIFREVIGPKGLAQQHGITVIIATHATEYLPFADHIIALDKSGHVIQQGSFQSLRSQSGYIGSLTIAENFEKETVVHTDKAAAKSVGASVNNEKSDENLPIRPSGDFRIYGYYFKAAGIWTSCLLLILVISYATLYNFPTYWLRIWVDTSTPSRPARLDDLGYWAVYTVLQTSALFLLLGVAYHTLIRFVSRAGSSLHKDILDVVINAPLSFFGSTDIGVTINRFSQDIQLVDNELPMALLNWLLTVFLALGQIILIIIASPWVGFAFIVIVPILYTMQNFYLRTSRQLRLLELEAKSPLYSNFLETLNGLSTVRAFGWTAQALETSYRLLDESQKPLYLLYMIQRWLTFVLDITIAFLAVIIVALAVTLKTSGGLTGVALTQVLSLNLILTSIIIAWTALETSIGSVSRIKHFTKYTPSEHKPGEVIQPPLDWPHRGKIDIYNVTAYYKSRPEFPVLRGLNITIEAGQKVVDGLDLANLPRNVIRSRFNMIPQEPVFIPGTVRFNLDPCSQHSDFEIIEALKKALLFDVISTQGGLDAEFQPSSLSHGQRQLFSLAGATLQKSKIILLDEITSNVDQAMDELMQKIVREEFKLCTIIAIAHRLNTIMDFDRVVVLDGGHIVESGKPQDLLSKDSMFKQMWKGDTRHTEYE</sequence>
<feature type="domain" description="ABC transmembrane type-1" evidence="10">
    <location>
        <begin position="47"/>
        <end position="313"/>
    </location>
</feature>
<reference evidence="12" key="1">
    <citation type="journal article" date="2011" name="Genome Biol.">
        <title>Comparative and functional genomics provide insights into the pathogenicity of dermatophytic fungi.</title>
        <authorList>
            <person name="Burmester A."/>
            <person name="Shelest E."/>
            <person name="Gloeckner G."/>
            <person name="Heddergott C."/>
            <person name="Schindler S."/>
            <person name="Staib P."/>
            <person name="Heidel A."/>
            <person name="Felder M."/>
            <person name="Petzold A."/>
            <person name="Szafranski K."/>
            <person name="Feuermann M."/>
            <person name="Pedruzzi I."/>
            <person name="Priebe S."/>
            <person name="Groth M."/>
            <person name="Winkler R."/>
            <person name="Li W."/>
            <person name="Kniemeyer O."/>
            <person name="Schroeckh V."/>
            <person name="Hertweck C."/>
            <person name="Hube B."/>
            <person name="White T.C."/>
            <person name="Platzer M."/>
            <person name="Guthke R."/>
            <person name="Heitman J."/>
            <person name="Woestemeyer J."/>
            <person name="Zipfel P.F."/>
            <person name="Monod M."/>
            <person name="Brakhage A.A."/>
        </authorList>
    </citation>
    <scope>NUCLEOTIDE SEQUENCE [LARGE SCALE GENOMIC DNA]</scope>
    <source>
        <strain evidence="12">ATCC MYA-4681 / CBS 112371</strain>
    </source>
</reference>
<evidence type="ECO:0000256" key="1">
    <source>
        <dbReference type="ARBA" id="ARBA00004141"/>
    </source>
</evidence>
<dbReference type="InterPro" id="IPR003593">
    <property type="entry name" value="AAA+_ATPase"/>
</dbReference>
<dbReference type="eggNOG" id="KOG0054">
    <property type="taxonomic scope" value="Eukaryota"/>
</dbReference>
<dbReference type="InterPro" id="IPR003439">
    <property type="entry name" value="ABC_transporter-like_ATP-bd"/>
</dbReference>
<evidence type="ECO:0000259" key="9">
    <source>
        <dbReference type="PROSITE" id="PS50893"/>
    </source>
</evidence>
<keyword evidence="2" id="KW-0813">Transport</keyword>
<comment type="caution">
    <text evidence="11">The sequence shown here is derived from an EMBL/GenBank/DDBJ whole genome shotgun (WGS) entry which is preliminary data.</text>
</comment>
<feature type="domain" description="ABC transmembrane type-1" evidence="10">
    <location>
        <begin position="655"/>
        <end position="924"/>
    </location>
</feature>
<feature type="transmembrane region" description="Helical" evidence="8">
    <location>
        <begin position="177"/>
        <end position="196"/>
    </location>
</feature>
<keyword evidence="4" id="KW-0547">Nucleotide-binding</keyword>
<evidence type="ECO:0000256" key="6">
    <source>
        <dbReference type="ARBA" id="ARBA00022989"/>
    </source>
</evidence>
<feature type="transmembrane region" description="Helical" evidence="8">
    <location>
        <begin position="797"/>
        <end position="814"/>
    </location>
</feature>
<accession>D4B121</accession>
<keyword evidence="6 8" id="KW-1133">Transmembrane helix</keyword>
<dbReference type="OMA" id="PMALLNW"/>
<dbReference type="PANTHER" id="PTHR24223:SF345">
    <property type="entry name" value="ABC MULTIDRUG TRANSPORTER (EUROFUNG)"/>
    <property type="match status" value="1"/>
</dbReference>
<evidence type="ECO:0000256" key="3">
    <source>
        <dbReference type="ARBA" id="ARBA00022692"/>
    </source>
</evidence>
<dbReference type="InterPro" id="IPR044746">
    <property type="entry name" value="ABCC_6TM_D1"/>
</dbReference>
<keyword evidence="5" id="KW-0067">ATP-binding</keyword>
<dbReference type="PROSITE" id="PS50929">
    <property type="entry name" value="ABC_TM1F"/>
    <property type="match status" value="2"/>
</dbReference>
<keyword evidence="3 8" id="KW-0812">Transmembrane</keyword>
<dbReference type="InterPro" id="IPR027417">
    <property type="entry name" value="P-loop_NTPase"/>
</dbReference>
<dbReference type="RefSeq" id="XP_003011596.1">
    <property type="nucleotide sequence ID" value="XM_003011550.1"/>
</dbReference>
<dbReference type="GO" id="GO:0016887">
    <property type="term" value="F:ATP hydrolysis activity"/>
    <property type="evidence" value="ECO:0007669"/>
    <property type="project" value="InterPro"/>
</dbReference>
<keyword evidence="12" id="KW-1185">Reference proteome</keyword>
<dbReference type="HOGENOM" id="CLU_000604_27_1_1"/>
<dbReference type="PROSITE" id="PS00211">
    <property type="entry name" value="ABC_TRANSPORTER_1"/>
    <property type="match status" value="2"/>
</dbReference>